<evidence type="ECO:0000256" key="2">
    <source>
        <dbReference type="ARBA" id="ARBA00007800"/>
    </source>
</evidence>
<dbReference type="HAMAP" id="MF_01209">
    <property type="entry name" value="CPSase_S_chain"/>
    <property type="match status" value="1"/>
</dbReference>
<feature type="active site" evidence="8">
    <location>
        <position position="331"/>
    </location>
</feature>
<keyword evidence="11" id="KW-1185">Reference proteome</keyword>
<reference evidence="10" key="1">
    <citation type="submission" date="2021-12" db="EMBL/GenBank/DDBJ databases">
        <title>Alicyclobacillaceae gen. nov., sp. nov., isolated from chalcocite enrichment system.</title>
        <authorList>
            <person name="Jiang Z."/>
        </authorList>
    </citation>
    <scope>NUCLEOTIDE SEQUENCE</scope>
    <source>
        <strain evidence="10">MYW30-H2</strain>
    </source>
</reference>
<dbReference type="RefSeq" id="WP_347438057.1">
    <property type="nucleotide sequence ID" value="NZ_CP089291.1"/>
</dbReference>
<keyword evidence="8" id="KW-0055">Arginine biosynthesis</keyword>
<evidence type="ECO:0000256" key="6">
    <source>
        <dbReference type="ARBA" id="ARBA00022962"/>
    </source>
</evidence>
<feature type="binding site" evidence="8">
    <location>
        <position position="290"/>
    </location>
    <ligand>
        <name>L-glutamine</name>
        <dbReference type="ChEBI" id="CHEBI:58359"/>
    </ligand>
</feature>
<comment type="similarity">
    <text evidence="2 8">Belongs to the CarA family.</text>
</comment>
<keyword evidence="6 8" id="KW-0315">Glutamine amidotransferase</keyword>
<keyword evidence="5 8" id="KW-0067">ATP-binding</keyword>
<dbReference type="Gene3D" id="3.40.50.880">
    <property type="match status" value="1"/>
</dbReference>
<feature type="binding site" evidence="8">
    <location>
        <position position="45"/>
    </location>
    <ligand>
        <name>L-glutamine</name>
        <dbReference type="ChEBI" id="CHEBI:58359"/>
    </ligand>
</feature>
<comment type="subunit">
    <text evidence="8">Composed of two chains; the small (or glutamine) chain promotes the hydrolysis of glutamine to ammonia, which is used by the large (or ammonia) chain to synthesize carbamoyl phosphate. Tetramer of heterodimers (alpha,beta)4.</text>
</comment>
<feature type="active site" evidence="8">
    <location>
        <position position="329"/>
    </location>
</feature>
<dbReference type="PANTHER" id="PTHR43418:SF7">
    <property type="entry name" value="CARBAMOYL-PHOSPHATE SYNTHASE SMALL CHAIN"/>
    <property type="match status" value="1"/>
</dbReference>
<keyword evidence="3 8" id="KW-0436">Ligase</keyword>
<feature type="binding site" evidence="8">
    <location>
        <position position="218"/>
    </location>
    <ligand>
        <name>L-glutamine</name>
        <dbReference type="ChEBI" id="CHEBI:58359"/>
    </ligand>
</feature>
<dbReference type="InterPro" id="IPR006274">
    <property type="entry name" value="CarbamoylP_synth_ssu"/>
</dbReference>
<evidence type="ECO:0000256" key="1">
    <source>
        <dbReference type="ARBA" id="ARBA00005077"/>
    </source>
</evidence>
<feature type="binding site" evidence="8">
    <location>
        <position position="249"/>
    </location>
    <ligand>
        <name>L-glutamine</name>
        <dbReference type="ChEBI" id="CHEBI:58359"/>
    </ligand>
</feature>
<dbReference type="EMBL" id="CP089291">
    <property type="protein sequence ID" value="UOF91366.1"/>
    <property type="molecule type" value="Genomic_DNA"/>
</dbReference>
<accession>A0ABY4CP74</accession>
<dbReference type="PRINTS" id="PR00096">
    <property type="entry name" value="GATASE"/>
</dbReference>
<evidence type="ECO:0000313" key="10">
    <source>
        <dbReference type="EMBL" id="UOF91366.1"/>
    </source>
</evidence>
<evidence type="ECO:0000256" key="3">
    <source>
        <dbReference type="ARBA" id="ARBA00022598"/>
    </source>
</evidence>
<name>A0ABY4CP74_9BACL</name>
<feature type="domain" description="Carbamoyl-phosphate synthase small subunit N-terminal" evidence="9">
    <location>
        <begin position="1"/>
        <end position="131"/>
    </location>
</feature>
<dbReference type="PANTHER" id="PTHR43418">
    <property type="entry name" value="MULTIFUNCTIONAL TRYPTOPHAN BIOSYNTHESIS PROTEIN-RELATED"/>
    <property type="match status" value="1"/>
</dbReference>
<dbReference type="InterPro" id="IPR017926">
    <property type="entry name" value="GATASE"/>
</dbReference>
<dbReference type="NCBIfam" id="TIGR01368">
    <property type="entry name" value="CPSaseIIsmall"/>
    <property type="match status" value="1"/>
</dbReference>
<comment type="function">
    <text evidence="8">Small subunit of the glutamine-dependent carbamoyl phosphate synthetase (CPSase). CPSase catalyzes the formation of carbamoyl phosphate from the ammonia moiety of glutamine, carbonate, and phosphate donated by ATP, constituting the first step of 2 biosynthetic pathways, one leading to arginine and/or urea and the other to pyrimidine nucleotides. The small subunit (glutamine amidotransferase) binds and cleaves glutamine to supply the large subunit with the substrate ammonia.</text>
</comment>
<evidence type="ECO:0000256" key="7">
    <source>
        <dbReference type="ARBA" id="ARBA00048816"/>
    </source>
</evidence>
<dbReference type="InterPro" id="IPR050472">
    <property type="entry name" value="Anth_synth/Amidotransfase"/>
</dbReference>
<feature type="binding site" evidence="8">
    <location>
        <position position="246"/>
    </location>
    <ligand>
        <name>L-glutamine</name>
        <dbReference type="ChEBI" id="CHEBI:58359"/>
    </ligand>
</feature>
<dbReference type="Gene3D" id="3.50.30.20">
    <property type="entry name" value="Carbamoyl-phosphate synthase small subunit, N-terminal domain"/>
    <property type="match status" value="1"/>
</dbReference>
<dbReference type="Pfam" id="PF00988">
    <property type="entry name" value="CPSase_sm_chain"/>
    <property type="match status" value="1"/>
</dbReference>
<dbReference type="CDD" id="cd01744">
    <property type="entry name" value="GATase1_CPSase"/>
    <property type="match status" value="1"/>
</dbReference>
<evidence type="ECO:0000256" key="8">
    <source>
        <dbReference type="HAMAP-Rule" id="MF_01209"/>
    </source>
</evidence>
<dbReference type="PROSITE" id="PS51273">
    <property type="entry name" value="GATASE_TYPE_1"/>
    <property type="match status" value="1"/>
</dbReference>
<evidence type="ECO:0000259" key="9">
    <source>
        <dbReference type="SMART" id="SM01097"/>
    </source>
</evidence>
<dbReference type="InterPro" id="IPR036480">
    <property type="entry name" value="CarbP_synth_ssu_N_sf"/>
</dbReference>
<evidence type="ECO:0000256" key="5">
    <source>
        <dbReference type="ARBA" id="ARBA00022840"/>
    </source>
</evidence>
<comment type="catalytic activity">
    <reaction evidence="7 8">
        <text>hydrogencarbonate + L-glutamine + 2 ATP + H2O = carbamoyl phosphate + L-glutamate + 2 ADP + phosphate + 2 H(+)</text>
        <dbReference type="Rhea" id="RHEA:18633"/>
        <dbReference type="ChEBI" id="CHEBI:15377"/>
        <dbReference type="ChEBI" id="CHEBI:15378"/>
        <dbReference type="ChEBI" id="CHEBI:17544"/>
        <dbReference type="ChEBI" id="CHEBI:29985"/>
        <dbReference type="ChEBI" id="CHEBI:30616"/>
        <dbReference type="ChEBI" id="CHEBI:43474"/>
        <dbReference type="ChEBI" id="CHEBI:58228"/>
        <dbReference type="ChEBI" id="CHEBI:58359"/>
        <dbReference type="ChEBI" id="CHEBI:456216"/>
        <dbReference type="EC" id="6.3.5.5"/>
    </reaction>
</comment>
<dbReference type="PRINTS" id="PR00099">
    <property type="entry name" value="CPSGATASE"/>
</dbReference>
<dbReference type="PRINTS" id="PR00097">
    <property type="entry name" value="ANTSNTHASEII"/>
</dbReference>
<dbReference type="InterPro" id="IPR029062">
    <property type="entry name" value="Class_I_gatase-like"/>
</dbReference>
<organism evidence="10 11">
    <name type="scientific">Fodinisporobacter ferrooxydans</name>
    <dbReference type="NCBI Taxonomy" id="2901836"/>
    <lineage>
        <taxon>Bacteria</taxon>
        <taxon>Bacillati</taxon>
        <taxon>Bacillota</taxon>
        <taxon>Bacilli</taxon>
        <taxon>Bacillales</taxon>
        <taxon>Alicyclobacillaceae</taxon>
        <taxon>Fodinisporobacter</taxon>
    </lineage>
</organism>
<feature type="binding site" evidence="8">
    <location>
        <position position="220"/>
    </location>
    <ligand>
        <name>L-glutamine</name>
        <dbReference type="ChEBI" id="CHEBI:58359"/>
    </ligand>
</feature>
<gene>
    <name evidence="8" type="primary">carA</name>
    <name evidence="10" type="ORF">LSG31_03675</name>
</gene>
<feature type="binding site" evidence="8">
    <location>
        <position position="287"/>
    </location>
    <ligand>
        <name>L-glutamine</name>
        <dbReference type="ChEBI" id="CHEBI:58359"/>
    </ligand>
</feature>
<keyword evidence="4 8" id="KW-0547">Nucleotide-binding</keyword>
<dbReference type="EC" id="6.3.5.5" evidence="8"/>
<dbReference type="SUPFAM" id="SSF52317">
    <property type="entry name" value="Class I glutamine amidotransferase-like"/>
    <property type="match status" value="1"/>
</dbReference>
<comment type="pathway">
    <text evidence="1 8">Amino-acid biosynthesis; L-arginine biosynthesis; carbamoyl phosphate from bicarbonate: step 1/1.</text>
</comment>
<dbReference type="Proteomes" id="UP000830167">
    <property type="component" value="Chromosome"/>
</dbReference>
<keyword evidence="8" id="KW-0028">Amino-acid biosynthesis</keyword>
<protein>
    <recommendedName>
        <fullName evidence="8">Carbamoyl phosphate synthase small chain</fullName>
        <ecNumber evidence="8">6.3.5.5</ecNumber>
    </recommendedName>
    <alternativeName>
        <fullName evidence="8">Carbamoyl phosphate synthetase glutamine chain</fullName>
    </alternativeName>
</protein>
<comment type="catalytic activity">
    <reaction evidence="8">
        <text>L-glutamine + H2O = L-glutamate + NH4(+)</text>
        <dbReference type="Rhea" id="RHEA:15889"/>
        <dbReference type="ChEBI" id="CHEBI:15377"/>
        <dbReference type="ChEBI" id="CHEBI:28938"/>
        <dbReference type="ChEBI" id="CHEBI:29985"/>
        <dbReference type="ChEBI" id="CHEBI:58359"/>
    </reaction>
</comment>
<proteinExistence type="inferred from homology"/>
<sequence>MKGMLVLENGLTFHGTIIGDKQNGYGEVVFNTGMTGYQEILTDPSYANQIVVMTYPLIGNYGINENDFESHRSWVAGFITSSACDQPSHFQSEMTLDDYLKEQGIVGLANVDTRAVVRAIREQGTMRGYILPALETMDVSDLKFPELSKSVVKHVTCKTAYQASVRGSHHVVLIDLGAKQNIVQSLIHKGCRVTVAPPSIGLKEISELRPDGIMLSNGPGNPEDCAEWLPLIRELAEAYPIFGICLGHQLLALAFGAKTEKLRFGHRGSNHPVKELATGKVWITSQNHGFTVVEQSLPACLQVTHRNVNDASVEGLKHSRLPVFSVQYHPEACPGPQDSEYLFDQFLRLMAERRGQSLAYAT</sequence>
<dbReference type="SMART" id="SM01097">
    <property type="entry name" value="CPSase_sm_chain"/>
    <property type="match status" value="1"/>
</dbReference>
<feature type="active site" description="Nucleophile" evidence="8">
    <location>
        <position position="245"/>
    </location>
</feature>
<comment type="pathway">
    <text evidence="8">Pyrimidine metabolism; UMP biosynthesis via de novo pathway; (S)-dihydroorotate from bicarbonate: step 1/3.</text>
</comment>
<feature type="region of interest" description="CPSase" evidence="8">
    <location>
        <begin position="1"/>
        <end position="170"/>
    </location>
</feature>
<dbReference type="InterPro" id="IPR035686">
    <property type="entry name" value="CPSase_GATase1"/>
</dbReference>
<dbReference type="NCBIfam" id="NF009475">
    <property type="entry name" value="PRK12838.1"/>
    <property type="match status" value="1"/>
</dbReference>
<evidence type="ECO:0000256" key="4">
    <source>
        <dbReference type="ARBA" id="ARBA00022741"/>
    </source>
</evidence>
<keyword evidence="8" id="KW-0665">Pyrimidine biosynthesis</keyword>
<dbReference type="Pfam" id="PF00117">
    <property type="entry name" value="GATase"/>
    <property type="match status" value="1"/>
</dbReference>
<dbReference type="InterPro" id="IPR002474">
    <property type="entry name" value="CarbamoylP_synth_ssu_N"/>
</dbReference>
<feature type="binding site" evidence="8">
    <location>
        <position position="289"/>
    </location>
    <ligand>
        <name>L-glutamine</name>
        <dbReference type="ChEBI" id="CHEBI:58359"/>
    </ligand>
</feature>
<evidence type="ECO:0000313" key="11">
    <source>
        <dbReference type="Proteomes" id="UP000830167"/>
    </source>
</evidence>
<dbReference type="SUPFAM" id="SSF52021">
    <property type="entry name" value="Carbamoyl phosphate synthetase, small subunit N-terminal domain"/>
    <property type="match status" value="1"/>
</dbReference>